<evidence type="ECO:0000313" key="3">
    <source>
        <dbReference type="Proteomes" id="UP000239576"/>
    </source>
</evidence>
<dbReference type="InterPro" id="IPR036365">
    <property type="entry name" value="PGBD-like_sf"/>
</dbReference>
<feature type="domain" description="Peptidoglycan binding-like" evidence="1">
    <location>
        <begin position="105"/>
        <end position="160"/>
    </location>
</feature>
<evidence type="ECO:0000313" key="2">
    <source>
        <dbReference type="EMBL" id="PSB27762.1"/>
    </source>
</evidence>
<protein>
    <submittedName>
        <fullName evidence="2">Peptidoglycan-binding protein</fullName>
    </submittedName>
</protein>
<dbReference type="Gene3D" id="1.10.101.10">
    <property type="entry name" value="PGBD-like superfamily/PGBD"/>
    <property type="match status" value="2"/>
</dbReference>
<dbReference type="EMBL" id="PVWK01000084">
    <property type="protein sequence ID" value="PSB27762.1"/>
    <property type="molecule type" value="Genomic_DNA"/>
</dbReference>
<comment type="caution">
    <text evidence="2">The sequence shown here is derived from an EMBL/GenBank/DDBJ whole genome shotgun (WGS) entry which is preliminary data.</text>
</comment>
<organism evidence="2 3">
    <name type="scientific">Stenomitos frigidus ULC18</name>
    <dbReference type="NCBI Taxonomy" id="2107698"/>
    <lineage>
        <taxon>Bacteria</taxon>
        <taxon>Bacillati</taxon>
        <taxon>Cyanobacteriota</taxon>
        <taxon>Cyanophyceae</taxon>
        <taxon>Leptolyngbyales</taxon>
        <taxon>Leptolyngbyaceae</taxon>
        <taxon>Stenomitos</taxon>
    </lineage>
</organism>
<dbReference type="InterPro" id="IPR002477">
    <property type="entry name" value="Peptidoglycan-bd-like"/>
</dbReference>
<dbReference type="AlphaFoldDB" id="A0A2T1E4S5"/>
<proteinExistence type="predicted"/>
<reference evidence="3" key="1">
    <citation type="submission" date="2018-02" db="EMBL/GenBank/DDBJ databases">
        <authorList>
            <person name="Moore K."/>
            <person name="Momper L."/>
        </authorList>
    </citation>
    <scope>NUCLEOTIDE SEQUENCE [LARGE SCALE GENOMIC DNA]</scope>
    <source>
        <strain evidence="3">ULC18</strain>
    </source>
</reference>
<sequence>MKQEKSVVEPHLWAAHTGISAALIGPTVRPWDISPAVAELQELLIAHGFSKLRVDGNFGYLTEAAVKTLQRQHGLRIDGCVGPRTWTVLKTAIQPGSRLLRRGHTGADVAELQGLLRVNGYAIDRSGIFCPQTQVYTIDFQQQHKLRTDGVVDAFTWALLRGRPLAEPCRKQRRWFWDNRKWW</sequence>
<dbReference type="OrthoDB" id="511527at2"/>
<accession>A0A2T1E4S5</accession>
<dbReference type="Pfam" id="PF01471">
    <property type="entry name" value="PG_binding_1"/>
    <property type="match status" value="2"/>
</dbReference>
<feature type="domain" description="Peptidoglycan binding-like" evidence="1">
    <location>
        <begin position="35"/>
        <end position="89"/>
    </location>
</feature>
<dbReference type="InterPro" id="IPR036366">
    <property type="entry name" value="PGBDSf"/>
</dbReference>
<reference evidence="2 3" key="2">
    <citation type="submission" date="2018-03" db="EMBL/GenBank/DDBJ databases">
        <title>The ancient ancestry and fast evolution of plastids.</title>
        <authorList>
            <person name="Moore K.R."/>
            <person name="Magnabosco C."/>
            <person name="Momper L."/>
            <person name="Gold D.A."/>
            <person name="Bosak T."/>
            <person name="Fournier G.P."/>
        </authorList>
    </citation>
    <scope>NUCLEOTIDE SEQUENCE [LARGE SCALE GENOMIC DNA]</scope>
    <source>
        <strain evidence="2 3">ULC18</strain>
    </source>
</reference>
<dbReference type="Proteomes" id="UP000239576">
    <property type="component" value="Unassembled WGS sequence"/>
</dbReference>
<keyword evidence="3" id="KW-1185">Reference proteome</keyword>
<evidence type="ECO:0000259" key="1">
    <source>
        <dbReference type="Pfam" id="PF01471"/>
    </source>
</evidence>
<name>A0A2T1E4S5_9CYAN</name>
<dbReference type="SUPFAM" id="SSF47090">
    <property type="entry name" value="PGBD-like"/>
    <property type="match status" value="2"/>
</dbReference>
<gene>
    <name evidence="2" type="ORF">C7B82_15355</name>
</gene>